<keyword evidence="2" id="KW-0862">Zinc</keyword>
<dbReference type="PIRSF" id="PIRSF036894">
    <property type="entry name" value="PMI_Firm_short"/>
    <property type="match status" value="1"/>
</dbReference>
<dbReference type="InterPro" id="IPR011051">
    <property type="entry name" value="RmlC_Cupin_sf"/>
</dbReference>
<evidence type="ECO:0000259" key="6">
    <source>
        <dbReference type="Pfam" id="PF21621"/>
    </source>
</evidence>
<evidence type="ECO:0000256" key="2">
    <source>
        <dbReference type="ARBA" id="ARBA00022833"/>
    </source>
</evidence>
<dbReference type="PANTHER" id="PTHR42742">
    <property type="entry name" value="TRANSCRIPTIONAL REPRESSOR MPRA"/>
    <property type="match status" value="1"/>
</dbReference>
<dbReference type="InterPro" id="IPR014710">
    <property type="entry name" value="RmlC-like_jellyroll"/>
</dbReference>
<keyword evidence="1" id="KW-0479">Metal-binding</keyword>
<protein>
    <recommendedName>
        <fullName evidence="3">Phosphohexomutase</fullName>
    </recommendedName>
    <alternativeName>
        <fullName evidence="4">Phosphomannose isomerase</fullName>
    </alternativeName>
</protein>
<organism evidence="7 8">
    <name type="scientific">Clostridium neuense</name>
    <dbReference type="NCBI Taxonomy" id="1728934"/>
    <lineage>
        <taxon>Bacteria</taxon>
        <taxon>Bacillati</taxon>
        <taxon>Bacillota</taxon>
        <taxon>Clostridia</taxon>
        <taxon>Eubacteriales</taxon>
        <taxon>Clostridiaceae</taxon>
        <taxon>Clostridium</taxon>
    </lineage>
</organism>
<evidence type="ECO:0000259" key="5">
    <source>
        <dbReference type="Pfam" id="PF20511"/>
    </source>
</evidence>
<evidence type="ECO:0000313" key="8">
    <source>
        <dbReference type="Proteomes" id="UP001623592"/>
    </source>
</evidence>
<evidence type="ECO:0000313" key="7">
    <source>
        <dbReference type="EMBL" id="MFL0250572.1"/>
    </source>
</evidence>
<dbReference type="SUPFAM" id="SSF51182">
    <property type="entry name" value="RmlC-like cupins"/>
    <property type="match status" value="1"/>
</dbReference>
<dbReference type="EMBL" id="JBJIAA010000006">
    <property type="protein sequence ID" value="MFL0250572.1"/>
    <property type="molecule type" value="Genomic_DNA"/>
</dbReference>
<evidence type="ECO:0000256" key="3">
    <source>
        <dbReference type="ARBA" id="ARBA00029741"/>
    </source>
</evidence>
<proteinExistence type="predicted"/>
<dbReference type="InterPro" id="IPR014628">
    <property type="entry name" value="Man6P_isomerase_Firm_short"/>
</dbReference>
<feature type="domain" description="Phosphomannose isomerase type I catalytic" evidence="5">
    <location>
        <begin position="5"/>
        <end position="106"/>
    </location>
</feature>
<evidence type="ECO:0000256" key="1">
    <source>
        <dbReference type="ARBA" id="ARBA00022723"/>
    </source>
</evidence>
<dbReference type="Pfam" id="PF21621">
    <property type="entry name" value="MPI_cupin_dom"/>
    <property type="match status" value="1"/>
</dbReference>
<keyword evidence="8" id="KW-1185">Reference proteome</keyword>
<dbReference type="InterPro" id="IPR051804">
    <property type="entry name" value="Carb_Metab_Reg_Kinase/Isom"/>
</dbReference>
<keyword evidence="7" id="KW-0413">Isomerase</keyword>
<sequence length="329" mass="37410">MYPLKFENLYYEKIWGGRDLEQFRDNLPAGNIGESWDVACHKNGTSIVANGEFKGKRLDDLIKEKGSELIGTKISSDWFPLLIKLINAKDKLSVQVHPNDEYAKKVEGDMGKTEVWYVVEAFEGANLVVGTKGNCTKEQLKEALEKDQLDEYMNKIPVKKGDVYLVRSGMIHAIGEGVIVAEIQQNSDTTYRVSDYNRGREIHVKKALDVIDLSLRGKKSEGIKIKKDGYEKTYLCLGRDFSLELYDFKDELAEKSDEERFYIFTCVDGEGKIFYGQNNSKSEVVNYGDSILIPAGTGNYIFKGNMKLLKSYVPDVEKVQREILGEIRY</sequence>
<dbReference type="Pfam" id="PF20511">
    <property type="entry name" value="PMI_typeI_cat"/>
    <property type="match status" value="1"/>
</dbReference>
<dbReference type="PANTHER" id="PTHR42742:SF3">
    <property type="entry name" value="FRUCTOKINASE"/>
    <property type="match status" value="1"/>
</dbReference>
<dbReference type="CDD" id="cd07010">
    <property type="entry name" value="cupin_PMI_type_I_N_bac"/>
    <property type="match status" value="1"/>
</dbReference>
<dbReference type="GO" id="GO:0016853">
    <property type="term" value="F:isomerase activity"/>
    <property type="evidence" value="ECO:0007669"/>
    <property type="project" value="UniProtKB-KW"/>
</dbReference>
<dbReference type="Proteomes" id="UP001623592">
    <property type="component" value="Unassembled WGS sequence"/>
</dbReference>
<dbReference type="InterPro" id="IPR046457">
    <property type="entry name" value="PMI_typeI_cat"/>
</dbReference>
<evidence type="ECO:0000256" key="4">
    <source>
        <dbReference type="ARBA" id="ARBA00030762"/>
    </source>
</evidence>
<dbReference type="RefSeq" id="WP_406787236.1">
    <property type="nucleotide sequence ID" value="NZ_JBJIAA010000006.1"/>
</dbReference>
<comment type="caution">
    <text evidence="7">The sequence shown here is derived from an EMBL/GenBank/DDBJ whole genome shotgun (WGS) entry which is preliminary data.</text>
</comment>
<reference evidence="7 8" key="1">
    <citation type="submission" date="2024-11" db="EMBL/GenBank/DDBJ databases">
        <authorList>
            <person name="Heng Y.C."/>
            <person name="Lim A.C.H."/>
            <person name="Lee J.K.Y."/>
            <person name="Kittelmann S."/>
        </authorList>
    </citation>
    <scope>NUCLEOTIDE SEQUENCE [LARGE SCALE GENOMIC DNA]</scope>
    <source>
        <strain evidence="7 8">WILCCON 0114</strain>
    </source>
</reference>
<accession>A0ABW8TDS8</accession>
<dbReference type="InterPro" id="IPR049071">
    <property type="entry name" value="MPI_cupin_dom"/>
</dbReference>
<dbReference type="Gene3D" id="2.60.120.10">
    <property type="entry name" value="Jelly Rolls"/>
    <property type="match status" value="2"/>
</dbReference>
<gene>
    <name evidence="7" type="ORF">ACJDT4_09080</name>
</gene>
<feature type="domain" description="Mannose-6-phosphate isomerase cupin" evidence="6">
    <location>
        <begin position="232"/>
        <end position="313"/>
    </location>
</feature>
<name>A0ABW8TDS8_9CLOT</name>